<sequence length="816" mass="86711">MRQGGGGLSPSDIAPARLNQAQIDELQQQYRVADILPLTPLQQGLLFHAATTEGDEELYAVQVSITISGPLDVYRLGASVQEVGTRHPHLLAGFCDRFAEPVQILTVDPVVPWRYVNLVAGDGNADEQIAALCAAERAAVCDLMSGSAFRALLIRTQPNQYRFVLTNHHIVLDGWSLPILLGEVFASYHGQVLAPAVPYRRFISWLSGRDDATARATWGALLAGFDLPTLVGPPDRVGSGRRGVEWSAVSGRTTEALRELARSAQTTLSTVLQAGFAHLLMGLTGQHDVVFGTTISARPTEIAGAESMVGLLINTVPVRATATATTSSADLIGQLHDAYQYTLDHQHLALSEIHRVTGHDQLFDTLFGYENFPVDAAVLNRDDENIWKITEFSAREYNHYPLTVQAFPGTELRLRLEFDTDVFDMVTIHTLVGRFQRVLETMAIDPNRPLSTVDVLDAAEYGRLDVLSNRASLGESSAATASIPALFAAQAARSPDAVALAFGAQSATYRELSEASNRLAHLLIELGAGPGRFVALLLPRSADAVVAILAVLKAGAAYVPIDPGVPDTRVGFVIADAAPVAVITTADLAERLGGHDLPVISVQQAQGYSAAPLPPPDSDDVAYLIYTSGTTGTPKGVAITHRNVTQLMGSLRVGLPQVGVWAQCHSLAFDISVWEIWGALLQGGRLVVVPESATASPEELQSLLIHEKVTVLSQTPSAVSMLNPQALESTALMVAGEACPVGVVDRWAPGRVMIDAYGPTETTMCVAVSTPLVPGMASVPIGVPVPGAALFVLDGWLRPVPVGVVGELYVAGSGVG</sequence>
<dbReference type="Proteomes" id="UP000192739">
    <property type="component" value="Unassembled WGS sequence"/>
</dbReference>
<dbReference type="Pfam" id="PF00501">
    <property type="entry name" value="AMP-binding"/>
    <property type="match status" value="1"/>
</dbReference>
<dbReference type="GO" id="GO:0044550">
    <property type="term" value="P:secondary metabolite biosynthetic process"/>
    <property type="evidence" value="ECO:0007669"/>
    <property type="project" value="TreeGrafter"/>
</dbReference>
<accession>A0A1X0EPZ2</accession>
<dbReference type="Pfam" id="PF00668">
    <property type="entry name" value="Condensation"/>
    <property type="match status" value="1"/>
</dbReference>
<dbReference type="GO" id="GO:0003824">
    <property type="term" value="F:catalytic activity"/>
    <property type="evidence" value="ECO:0007669"/>
    <property type="project" value="InterPro"/>
</dbReference>
<dbReference type="UniPathway" id="UPA00011"/>
<dbReference type="AlphaFoldDB" id="A0A1X0EPZ2"/>
<dbReference type="InterPro" id="IPR020459">
    <property type="entry name" value="AMP-binding"/>
</dbReference>
<dbReference type="GO" id="GO:0005829">
    <property type="term" value="C:cytosol"/>
    <property type="evidence" value="ECO:0007669"/>
    <property type="project" value="TreeGrafter"/>
</dbReference>
<dbReference type="Gene3D" id="3.30.559.30">
    <property type="entry name" value="Nonribosomal peptide synthetase, condensation domain"/>
    <property type="match status" value="1"/>
</dbReference>
<name>A0A1X0EPZ2_MYCIE</name>
<feature type="non-terminal residue" evidence="3">
    <location>
        <position position="816"/>
    </location>
</feature>
<proteinExistence type="predicted"/>
<dbReference type="FunFam" id="3.40.50.980:FF:000001">
    <property type="entry name" value="Non-ribosomal peptide synthetase"/>
    <property type="match status" value="1"/>
</dbReference>
<evidence type="ECO:0000259" key="1">
    <source>
        <dbReference type="Pfam" id="PF00501"/>
    </source>
</evidence>
<dbReference type="InterPro" id="IPR020845">
    <property type="entry name" value="AMP-binding_CS"/>
</dbReference>
<dbReference type="Gene3D" id="2.30.38.10">
    <property type="entry name" value="Luciferase, Domain 3"/>
    <property type="match status" value="1"/>
</dbReference>
<comment type="caution">
    <text evidence="3">The sequence shown here is derived from an EMBL/GenBank/DDBJ whole genome shotgun (WGS) entry which is preliminary data.</text>
</comment>
<dbReference type="GO" id="GO:0008610">
    <property type="term" value="P:lipid biosynthetic process"/>
    <property type="evidence" value="ECO:0007669"/>
    <property type="project" value="UniProtKB-ARBA"/>
</dbReference>
<feature type="domain" description="AMP-dependent synthetase/ligase" evidence="1">
    <location>
        <begin position="487"/>
        <end position="815"/>
    </location>
</feature>
<evidence type="ECO:0000313" key="3">
    <source>
        <dbReference type="EMBL" id="ORA87731.1"/>
    </source>
</evidence>
<dbReference type="PANTHER" id="PTHR45527">
    <property type="entry name" value="NONRIBOSOMAL PEPTIDE SYNTHETASE"/>
    <property type="match status" value="1"/>
</dbReference>
<dbReference type="GO" id="GO:0031177">
    <property type="term" value="F:phosphopantetheine binding"/>
    <property type="evidence" value="ECO:0007669"/>
    <property type="project" value="TreeGrafter"/>
</dbReference>
<evidence type="ECO:0000313" key="4">
    <source>
        <dbReference type="Proteomes" id="UP000192739"/>
    </source>
</evidence>
<protein>
    <submittedName>
        <fullName evidence="3">Non-ribosomal peptide synthetase</fullName>
    </submittedName>
</protein>
<dbReference type="SUPFAM" id="SSF56801">
    <property type="entry name" value="Acetyl-CoA synthetase-like"/>
    <property type="match status" value="1"/>
</dbReference>
<dbReference type="PROSITE" id="PS00455">
    <property type="entry name" value="AMP_BINDING"/>
    <property type="match status" value="1"/>
</dbReference>
<dbReference type="PRINTS" id="PR00154">
    <property type="entry name" value="AMPBINDING"/>
</dbReference>
<dbReference type="InterPro" id="IPR000873">
    <property type="entry name" value="AMP-dep_synth/lig_dom"/>
</dbReference>
<dbReference type="EMBL" id="MVHT01000202">
    <property type="protein sequence ID" value="ORA87731.1"/>
    <property type="molecule type" value="Genomic_DNA"/>
</dbReference>
<evidence type="ECO:0000259" key="2">
    <source>
        <dbReference type="Pfam" id="PF00668"/>
    </source>
</evidence>
<dbReference type="Gene3D" id="3.40.50.980">
    <property type="match status" value="2"/>
</dbReference>
<dbReference type="InterPro" id="IPR023213">
    <property type="entry name" value="CAT-like_dom_sf"/>
</dbReference>
<dbReference type="SUPFAM" id="SSF52777">
    <property type="entry name" value="CoA-dependent acyltransferases"/>
    <property type="match status" value="2"/>
</dbReference>
<gene>
    <name evidence="3" type="ORF">BST27_30215</name>
</gene>
<dbReference type="InterPro" id="IPR001242">
    <property type="entry name" value="Condensation_dom"/>
</dbReference>
<reference evidence="3 4" key="1">
    <citation type="submission" date="2017-02" db="EMBL/GenBank/DDBJ databases">
        <title>The new phylogeny of genus Mycobacterium.</title>
        <authorList>
            <person name="Tortoli E."/>
            <person name="Trovato A."/>
            <person name="Cirillo D.M."/>
        </authorList>
    </citation>
    <scope>NUCLEOTIDE SEQUENCE [LARGE SCALE GENOMIC DNA]</scope>
    <source>
        <strain evidence="3 4">DSM 44049</strain>
    </source>
</reference>
<dbReference type="GO" id="GO:0043041">
    <property type="term" value="P:amino acid activation for nonribosomal peptide biosynthetic process"/>
    <property type="evidence" value="ECO:0007669"/>
    <property type="project" value="TreeGrafter"/>
</dbReference>
<organism evidence="3 4">
    <name type="scientific">Mycobacterium intermedium</name>
    <dbReference type="NCBI Taxonomy" id="28445"/>
    <lineage>
        <taxon>Bacteria</taxon>
        <taxon>Bacillati</taxon>
        <taxon>Actinomycetota</taxon>
        <taxon>Actinomycetes</taxon>
        <taxon>Mycobacteriales</taxon>
        <taxon>Mycobacteriaceae</taxon>
        <taxon>Mycobacterium</taxon>
        <taxon>Mycobacterium simiae complex</taxon>
    </lineage>
</organism>
<keyword evidence="4" id="KW-1185">Reference proteome</keyword>
<dbReference type="PANTHER" id="PTHR45527:SF1">
    <property type="entry name" value="FATTY ACID SYNTHASE"/>
    <property type="match status" value="1"/>
</dbReference>
<feature type="domain" description="Condensation" evidence="2">
    <location>
        <begin position="33"/>
        <end position="461"/>
    </location>
</feature>
<dbReference type="Gene3D" id="3.30.559.10">
    <property type="entry name" value="Chloramphenicol acetyltransferase-like domain"/>
    <property type="match status" value="1"/>
</dbReference>